<dbReference type="Pfam" id="PF07690">
    <property type="entry name" value="MFS_1"/>
    <property type="match status" value="1"/>
</dbReference>
<dbReference type="RefSeq" id="WP_307237005.1">
    <property type="nucleotide sequence ID" value="NZ_JAUSQZ010000001.1"/>
</dbReference>
<dbReference type="InterPro" id="IPR036259">
    <property type="entry name" value="MFS_trans_sf"/>
</dbReference>
<sequence>MADLPAPVRTRAEWVAAIGMPLAVFGVYISLLPAINAALALRLNALNPDTAASNLSWVLGLGALFAMIVNPVAGRFSDRSTSRFGARRFWISTGALVGFLGLVVVAFAPGVPLIIVGWVIAQSGFNAALAALFAILPDQVPAQWRGKVAALIGVASNAATPFGLFFVQLVKDPVAQALIPGVIGLALITGFVLMLRERPQEKSDEPFGLGKLFGAFVFDPRKHPDLGWAWLTRALMTCAQMTALSYLTLFLINDFGMSDDEAATKVFYATLVNVVGVLITTSVAGWLSDRLQVRKPFVVVAGLVGVAGLVTIAFAPSFGVLLVGEFVMGAGMGSFYAVDLALVTDVLPEDGDSAKDLGVINIAQAAPQSLVPAAAPAIISATGGYPGLFLTGGVFGILGALAVLPVKKVK</sequence>
<dbReference type="PANTHER" id="PTHR23528:SF1">
    <property type="entry name" value="MAJOR FACILITATOR SUPERFAMILY (MFS) PROFILE DOMAIN-CONTAINING PROTEIN"/>
    <property type="match status" value="1"/>
</dbReference>
<dbReference type="CDD" id="cd06174">
    <property type="entry name" value="MFS"/>
    <property type="match status" value="1"/>
</dbReference>
<keyword evidence="3 5" id="KW-1133">Transmembrane helix</keyword>
<comment type="caution">
    <text evidence="7">The sequence shown here is derived from an EMBL/GenBank/DDBJ whole genome shotgun (WGS) entry which is preliminary data.</text>
</comment>
<evidence type="ECO:0000256" key="5">
    <source>
        <dbReference type="SAM" id="Phobius"/>
    </source>
</evidence>
<dbReference type="EMBL" id="JAUSQZ010000001">
    <property type="protein sequence ID" value="MDP9824440.1"/>
    <property type="molecule type" value="Genomic_DNA"/>
</dbReference>
<dbReference type="PROSITE" id="PS50850">
    <property type="entry name" value="MFS"/>
    <property type="match status" value="1"/>
</dbReference>
<dbReference type="SUPFAM" id="SSF103473">
    <property type="entry name" value="MFS general substrate transporter"/>
    <property type="match status" value="1"/>
</dbReference>
<keyword evidence="4 5" id="KW-0472">Membrane</keyword>
<feature type="transmembrane region" description="Helical" evidence="5">
    <location>
        <begin position="299"/>
        <end position="323"/>
    </location>
</feature>
<evidence type="ECO:0000259" key="6">
    <source>
        <dbReference type="PROSITE" id="PS50850"/>
    </source>
</evidence>
<evidence type="ECO:0000256" key="4">
    <source>
        <dbReference type="ARBA" id="ARBA00023136"/>
    </source>
</evidence>
<name>A0ABT9NVI6_9ACTN</name>
<dbReference type="PANTHER" id="PTHR23528">
    <property type="match status" value="1"/>
</dbReference>
<feature type="transmembrane region" description="Helical" evidence="5">
    <location>
        <begin position="267"/>
        <end position="287"/>
    </location>
</feature>
<feature type="domain" description="Major facilitator superfamily (MFS) profile" evidence="6">
    <location>
        <begin position="12"/>
        <end position="410"/>
    </location>
</feature>
<keyword evidence="2 5" id="KW-0812">Transmembrane</keyword>
<feature type="transmembrane region" description="Helical" evidence="5">
    <location>
        <begin position="12"/>
        <end position="35"/>
    </location>
</feature>
<feature type="transmembrane region" description="Helical" evidence="5">
    <location>
        <begin position="385"/>
        <end position="406"/>
    </location>
</feature>
<evidence type="ECO:0000256" key="3">
    <source>
        <dbReference type="ARBA" id="ARBA00022989"/>
    </source>
</evidence>
<dbReference type="InterPro" id="IPR011701">
    <property type="entry name" value="MFS"/>
</dbReference>
<feature type="transmembrane region" description="Helical" evidence="5">
    <location>
        <begin position="174"/>
        <end position="195"/>
    </location>
</feature>
<accession>A0ABT9NVI6</accession>
<dbReference type="InterPro" id="IPR020846">
    <property type="entry name" value="MFS_dom"/>
</dbReference>
<comment type="subcellular location">
    <subcellularLocation>
        <location evidence="1">Cell membrane</location>
        <topology evidence="1">Multi-pass membrane protein</topology>
    </subcellularLocation>
</comment>
<feature type="transmembrane region" description="Helical" evidence="5">
    <location>
        <begin position="114"/>
        <end position="136"/>
    </location>
</feature>
<dbReference type="Proteomes" id="UP001235712">
    <property type="component" value="Unassembled WGS sequence"/>
</dbReference>
<evidence type="ECO:0000256" key="2">
    <source>
        <dbReference type="ARBA" id="ARBA00022692"/>
    </source>
</evidence>
<dbReference type="Gene3D" id="1.20.1250.20">
    <property type="entry name" value="MFS general substrate transporter like domains"/>
    <property type="match status" value="1"/>
</dbReference>
<keyword evidence="8" id="KW-1185">Reference proteome</keyword>
<gene>
    <name evidence="7" type="ORF">J2S57_000189</name>
</gene>
<evidence type="ECO:0000313" key="7">
    <source>
        <dbReference type="EMBL" id="MDP9824440.1"/>
    </source>
</evidence>
<organism evidence="7 8">
    <name type="scientific">Kineosporia succinea</name>
    <dbReference type="NCBI Taxonomy" id="84632"/>
    <lineage>
        <taxon>Bacteria</taxon>
        <taxon>Bacillati</taxon>
        <taxon>Actinomycetota</taxon>
        <taxon>Actinomycetes</taxon>
        <taxon>Kineosporiales</taxon>
        <taxon>Kineosporiaceae</taxon>
        <taxon>Kineosporia</taxon>
    </lineage>
</organism>
<evidence type="ECO:0000313" key="8">
    <source>
        <dbReference type="Proteomes" id="UP001235712"/>
    </source>
</evidence>
<feature type="transmembrane region" description="Helical" evidence="5">
    <location>
        <begin position="55"/>
        <end position="77"/>
    </location>
</feature>
<feature type="transmembrane region" description="Helical" evidence="5">
    <location>
        <begin position="89"/>
        <end position="108"/>
    </location>
</feature>
<feature type="transmembrane region" description="Helical" evidence="5">
    <location>
        <begin position="230"/>
        <end position="252"/>
    </location>
</feature>
<reference evidence="7 8" key="1">
    <citation type="submission" date="2023-07" db="EMBL/GenBank/DDBJ databases">
        <title>Sequencing the genomes of 1000 actinobacteria strains.</title>
        <authorList>
            <person name="Klenk H.-P."/>
        </authorList>
    </citation>
    <scope>NUCLEOTIDE SEQUENCE [LARGE SCALE GENOMIC DNA]</scope>
    <source>
        <strain evidence="7 8">DSM 44388</strain>
    </source>
</reference>
<feature type="transmembrane region" description="Helical" evidence="5">
    <location>
        <begin position="148"/>
        <end position="168"/>
    </location>
</feature>
<protein>
    <submittedName>
        <fullName evidence="7">MFS family permease</fullName>
    </submittedName>
</protein>
<proteinExistence type="predicted"/>
<evidence type="ECO:0000256" key="1">
    <source>
        <dbReference type="ARBA" id="ARBA00004651"/>
    </source>
</evidence>